<proteinExistence type="predicted"/>
<evidence type="ECO:0000256" key="1">
    <source>
        <dbReference type="SAM" id="MobiDB-lite"/>
    </source>
</evidence>
<reference evidence="3 4" key="1">
    <citation type="submission" date="2020-10" db="EMBL/GenBank/DDBJ databases">
        <title>Plant Genome Project.</title>
        <authorList>
            <person name="Zhang R.-G."/>
        </authorList>
    </citation>
    <scope>NUCLEOTIDE SEQUENCE [LARGE SCALE GENOMIC DNA]</scope>
    <source>
        <strain evidence="3">FAFU-HL-1</strain>
        <tissue evidence="3">Leaf</tissue>
    </source>
</reference>
<feature type="compositionally biased region" description="Basic and acidic residues" evidence="1">
    <location>
        <begin position="116"/>
        <end position="132"/>
    </location>
</feature>
<dbReference type="OrthoDB" id="800456at2759"/>
<keyword evidence="2" id="KW-0732">Signal</keyword>
<name>A0A835TLY1_9ROSI</name>
<accession>A0A835TLY1</accession>
<sequence length="258" mass="28932">MTIHLLTFLVNLDNALLVNAFTNQLMRYLALALIDIRPNESAWSKPLHSRYEYPLPLLAMIWDSEDSNDAPDTSISGRLAGTSLTKPVPAESFIIEGVDFFTNRQPKPDGFSPKTLKKEQTRKSGIKRERPRVSISLGPKPQASSKTCHPFSRAMFIQSYEYLAPVTLDWSGKTNSPLLFFLLRLTFSSNFPECILKLGHENSADMTCAPLFLELSIITFTASFSWSYTEIPKKGVSKLGEYLRDGREEDDAEATVAS</sequence>
<feature type="region of interest" description="Disordered" evidence="1">
    <location>
        <begin position="104"/>
        <end position="146"/>
    </location>
</feature>
<protein>
    <submittedName>
        <fullName evidence="3">Uncharacterized protein</fullName>
    </submittedName>
</protein>
<evidence type="ECO:0000256" key="2">
    <source>
        <dbReference type="SAM" id="SignalP"/>
    </source>
</evidence>
<dbReference type="AlphaFoldDB" id="A0A835TLY1"/>
<keyword evidence="4" id="KW-1185">Reference proteome</keyword>
<feature type="chain" id="PRO_5032703310" evidence="2">
    <location>
        <begin position="21"/>
        <end position="258"/>
    </location>
</feature>
<evidence type="ECO:0000313" key="4">
    <source>
        <dbReference type="Proteomes" id="UP000657918"/>
    </source>
</evidence>
<gene>
    <name evidence="3" type="ORF">SADUNF_Sadunf01G0088600</name>
</gene>
<dbReference type="Proteomes" id="UP000657918">
    <property type="component" value="Unassembled WGS sequence"/>
</dbReference>
<evidence type="ECO:0000313" key="3">
    <source>
        <dbReference type="EMBL" id="KAF9689402.1"/>
    </source>
</evidence>
<dbReference type="EMBL" id="JADGMS010000001">
    <property type="protein sequence ID" value="KAF9689402.1"/>
    <property type="molecule type" value="Genomic_DNA"/>
</dbReference>
<comment type="caution">
    <text evidence="3">The sequence shown here is derived from an EMBL/GenBank/DDBJ whole genome shotgun (WGS) entry which is preliminary data.</text>
</comment>
<organism evidence="3 4">
    <name type="scientific">Salix dunnii</name>
    <dbReference type="NCBI Taxonomy" id="1413687"/>
    <lineage>
        <taxon>Eukaryota</taxon>
        <taxon>Viridiplantae</taxon>
        <taxon>Streptophyta</taxon>
        <taxon>Embryophyta</taxon>
        <taxon>Tracheophyta</taxon>
        <taxon>Spermatophyta</taxon>
        <taxon>Magnoliopsida</taxon>
        <taxon>eudicotyledons</taxon>
        <taxon>Gunneridae</taxon>
        <taxon>Pentapetalae</taxon>
        <taxon>rosids</taxon>
        <taxon>fabids</taxon>
        <taxon>Malpighiales</taxon>
        <taxon>Salicaceae</taxon>
        <taxon>Saliceae</taxon>
        <taxon>Salix</taxon>
    </lineage>
</organism>
<feature type="signal peptide" evidence="2">
    <location>
        <begin position="1"/>
        <end position="20"/>
    </location>
</feature>